<evidence type="ECO:0000313" key="14">
    <source>
        <dbReference type="Proteomes" id="UP000309601"/>
    </source>
</evidence>
<keyword evidence="3" id="KW-0479">Metal-binding</keyword>
<keyword evidence="6" id="KW-0546">Nucleotide metabolism</keyword>
<evidence type="ECO:0000313" key="10">
    <source>
        <dbReference type="EMBL" id="TIC66642.1"/>
    </source>
</evidence>
<dbReference type="PANTHER" id="PTHR11409:SF42">
    <property type="entry name" value="ADENOSINE DEAMINASE-LIKE PROTEIN"/>
    <property type="match status" value="1"/>
</dbReference>
<gene>
    <name evidence="10" type="ORF">E3Q02_01771</name>
    <name evidence="11" type="ORF">E3Q03_02119</name>
    <name evidence="9" type="ORF">E3Q17_01696</name>
</gene>
<dbReference type="GO" id="GO:0046872">
    <property type="term" value="F:metal ion binding"/>
    <property type="evidence" value="ECO:0007669"/>
    <property type="project" value="UniProtKB-KW"/>
</dbReference>
<dbReference type="Pfam" id="PF00962">
    <property type="entry name" value="A_deaminase"/>
    <property type="match status" value="1"/>
</dbReference>
<dbReference type="GO" id="GO:0006154">
    <property type="term" value="P:adenosine catabolic process"/>
    <property type="evidence" value="ECO:0007669"/>
    <property type="project" value="TreeGrafter"/>
</dbReference>
<dbReference type="GO" id="GO:0009117">
    <property type="term" value="P:nucleotide metabolic process"/>
    <property type="evidence" value="ECO:0007669"/>
    <property type="project" value="UniProtKB-KW"/>
</dbReference>
<protein>
    <submittedName>
        <fullName evidence="9">Metallo-dependent hydrolase</fullName>
    </submittedName>
</protein>
<evidence type="ECO:0000313" key="9">
    <source>
        <dbReference type="EMBL" id="TIC01740.1"/>
    </source>
</evidence>
<reference evidence="12 13" key="1">
    <citation type="submission" date="2019-03" db="EMBL/GenBank/DDBJ databases">
        <title>Sequencing 25 genomes of Wallemia mellicola.</title>
        <authorList>
            <person name="Gostincar C."/>
        </authorList>
    </citation>
    <scope>NUCLEOTIDE SEQUENCE [LARGE SCALE GENOMIC DNA]</scope>
    <source>
        <strain evidence="9 13">EXF-1262</strain>
        <strain evidence="10 14">EXF-1274</strain>
        <strain evidence="11 12">EXF-1277</strain>
    </source>
</reference>
<dbReference type="EMBL" id="SPRV01000019">
    <property type="protein sequence ID" value="TIC66783.1"/>
    <property type="molecule type" value="Genomic_DNA"/>
</dbReference>
<dbReference type="Proteomes" id="UP000305362">
    <property type="component" value="Unassembled WGS sequence"/>
</dbReference>
<dbReference type="InterPro" id="IPR001365">
    <property type="entry name" value="A_deaminase_dom"/>
</dbReference>
<evidence type="ECO:0000259" key="8">
    <source>
        <dbReference type="Pfam" id="PF00962"/>
    </source>
</evidence>
<evidence type="ECO:0000313" key="13">
    <source>
        <dbReference type="Proteomes" id="UP000307169"/>
    </source>
</evidence>
<dbReference type="InterPro" id="IPR006330">
    <property type="entry name" value="Ado/ade_deaminase"/>
</dbReference>
<dbReference type="GO" id="GO:0004000">
    <property type="term" value="F:adenosine deaminase activity"/>
    <property type="evidence" value="ECO:0007669"/>
    <property type="project" value="TreeGrafter"/>
</dbReference>
<sequence length="338" mass="37779">MIEPPSKAAYESLTEQEKNFLYSLPNRVELHAHLNGSIPMETLESLAQSSKESSEGIEVFKNGISLDEIADFFDLFPAIYSLTSTREAVTKVTVDVLRSFLHDQNATKIELRSTPRATPHMTRYQYIQAVVDGIEIVEKTLGENRIGLIVSVDRRMSAEDANEVVTLASQFDRVVGIDLCGDMFKARDLKALIGPLLRGKELGKGLTMHLYETEPRNEEEEELEWQLLQLKPLRLGHATYLSSRALEFVKKEGICIELCLSSNVMCKTANSVGEHHITRLLEEGINVTICTDDPLPFRTGLMKELAILLAQPPLGLGLSKDSVRSIADNGEKFMFINN</sequence>
<feature type="domain" description="Adenosine deaminase" evidence="8">
    <location>
        <begin position="27"/>
        <end position="336"/>
    </location>
</feature>
<dbReference type="Proteomes" id="UP000309601">
    <property type="component" value="Unassembled WGS sequence"/>
</dbReference>
<comment type="caution">
    <text evidence="9">The sequence shown here is derived from an EMBL/GenBank/DDBJ whole genome shotgun (WGS) entry which is preliminary data.</text>
</comment>
<evidence type="ECO:0000313" key="11">
    <source>
        <dbReference type="EMBL" id="TIC66783.1"/>
    </source>
</evidence>
<dbReference type="PANTHER" id="PTHR11409">
    <property type="entry name" value="ADENOSINE DEAMINASE"/>
    <property type="match status" value="1"/>
</dbReference>
<evidence type="ECO:0000256" key="7">
    <source>
        <dbReference type="ARBA" id="ARBA00048787"/>
    </source>
</evidence>
<comment type="cofactor">
    <cofactor evidence="1">
        <name>Zn(2+)</name>
        <dbReference type="ChEBI" id="CHEBI:29105"/>
    </cofactor>
</comment>
<dbReference type="OrthoDB" id="272271at2759"/>
<dbReference type="EMBL" id="SPRW01000015">
    <property type="protein sequence ID" value="TIC66642.1"/>
    <property type="molecule type" value="Genomic_DNA"/>
</dbReference>
<proteinExistence type="inferred from homology"/>
<dbReference type="AlphaFoldDB" id="A0A4T0RBF9"/>
<dbReference type="Gene3D" id="3.20.20.140">
    <property type="entry name" value="Metal-dependent hydrolases"/>
    <property type="match status" value="1"/>
</dbReference>
<evidence type="ECO:0000256" key="5">
    <source>
        <dbReference type="ARBA" id="ARBA00022833"/>
    </source>
</evidence>
<comment type="similarity">
    <text evidence="2">Belongs to the metallo-dependent hydrolases superfamily. Adenosine and AMP deaminases family.</text>
</comment>
<dbReference type="SUPFAM" id="SSF51556">
    <property type="entry name" value="Metallo-dependent hydrolases"/>
    <property type="match status" value="1"/>
</dbReference>
<evidence type="ECO:0000256" key="1">
    <source>
        <dbReference type="ARBA" id="ARBA00001947"/>
    </source>
</evidence>
<evidence type="ECO:0000256" key="3">
    <source>
        <dbReference type="ARBA" id="ARBA00022723"/>
    </source>
</evidence>
<evidence type="ECO:0000256" key="4">
    <source>
        <dbReference type="ARBA" id="ARBA00022801"/>
    </source>
</evidence>
<evidence type="ECO:0000256" key="2">
    <source>
        <dbReference type="ARBA" id="ARBA00006676"/>
    </source>
</evidence>
<name>A0A4T0RBF9_9BASI</name>
<dbReference type="OMA" id="LGHCCCL"/>
<comment type="catalytic activity">
    <reaction evidence="7">
        <text>N(6)-methyl-AMP + H2O + H(+) = IMP + methylamine</text>
        <dbReference type="Rhea" id="RHEA:16001"/>
        <dbReference type="ChEBI" id="CHEBI:15377"/>
        <dbReference type="ChEBI" id="CHEBI:15378"/>
        <dbReference type="ChEBI" id="CHEBI:58053"/>
        <dbReference type="ChEBI" id="CHEBI:59338"/>
        <dbReference type="ChEBI" id="CHEBI:144842"/>
    </reaction>
    <physiologicalReaction direction="left-to-right" evidence="7">
        <dbReference type="Rhea" id="RHEA:16002"/>
    </physiologicalReaction>
</comment>
<evidence type="ECO:0000256" key="6">
    <source>
        <dbReference type="ARBA" id="ARBA00023080"/>
    </source>
</evidence>
<keyword evidence="4 9" id="KW-0378">Hydrolase</keyword>
<dbReference type="EMBL" id="SPRH01000015">
    <property type="protein sequence ID" value="TIC01740.1"/>
    <property type="molecule type" value="Genomic_DNA"/>
</dbReference>
<accession>A0A4T0RBF9</accession>
<keyword evidence="5" id="KW-0862">Zinc</keyword>
<dbReference type="Proteomes" id="UP000307169">
    <property type="component" value="Unassembled WGS sequence"/>
</dbReference>
<dbReference type="InterPro" id="IPR032466">
    <property type="entry name" value="Metal_Hydrolase"/>
</dbReference>
<dbReference type="GO" id="GO:0046103">
    <property type="term" value="P:inosine biosynthetic process"/>
    <property type="evidence" value="ECO:0007669"/>
    <property type="project" value="TreeGrafter"/>
</dbReference>
<organism evidence="9 13">
    <name type="scientific">Wallemia mellicola</name>
    <dbReference type="NCBI Taxonomy" id="1708541"/>
    <lineage>
        <taxon>Eukaryota</taxon>
        <taxon>Fungi</taxon>
        <taxon>Dikarya</taxon>
        <taxon>Basidiomycota</taxon>
        <taxon>Wallemiomycotina</taxon>
        <taxon>Wallemiomycetes</taxon>
        <taxon>Wallemiales</taxon>
        <taxon>Wallemiaceae</taxon>
        <taxon>Wallemia</taxon>
    </lineage>
</organism>
<evidence type="ECO:0000313" key="12">
    <source>
        <dbReference type="Proteomes" id="UP000305362"/>
    </source>
</evidence>